<protein>
    <recommendedName>
        <fullName evidence="1">ABM domain-containing protein</fullName>
    </recommendedName>
</protein>
<dbReference type="PROSITE" id="PS51725">
    <property type="entry name" value="ABM"/>
    <property type="match status" value="1"/>
</dbReference>
<dbReference type="InterPro" id="IPR011008">
    <property type="entry name" value="Dimeric_a/b-barrel"/>
</dbReference>
<dbReference type="InterPro" id="IPR007138">
    <property type="entry name" value="ABM_dom"/>
</dbReference>
<gene>
    <name evidence="2" type="ORF">METZ01_LOCUS218342</name>
</gene>
<evidence type="ECO:0000259" key="1">
    <source>
        <dbReference type="PROSITE" id="PS51725"/>
    </source>
</evidence>
<dbReference type="PANTHER" id="PTHR34474:SF2">
    <property type="entry name" value="SIGNAL TRANSDUCTION PROTEIN TRAP"/>
    <property type="match status" value="1"/>
</dbReference>
<dbReference type="Pfam" id="PF03992">
    <property type="entry name" value="ABM"/>
    <property type="match status" value="1"/>
</dbReference>
<proteinExistence type="predicted"/>
<accession>A0A382FQY7</accession>
<dbReference type="InterPro" id="IPR050404">
    <property type="entry name" value="Heme-degrading_MO"/>
</dbReference>
<sequence length="100" mass="11752">MFIAMNRFKIVLNKESDFENIWKNRETHLDNVPGFIEFHLVKGKSQETHTLYASHSTWNSRGDFEAWTKSEAFRLAHKEGGQHNDIYLGHPEFEGFEVII</sequence>
<dbReference type="PANTHER" id="PTHR34474">
    <property type="entry name" value="SIGNAL TRANSDUCTION PROTEIN TRAP"/>
    <property type="match status" value="1"/>
</dbReference>
<dbReference type="Gene3D" id="3.30.70.100">
    <property type="match status" value="1"/>
</dbReference>
<feature type="domain" description="ABM" evidence="1">
    <location>
        <begin position="2"/>
        <end position="96"/>
    </location>
</feature>
<organism evidence="2">
    <name type="scientific">marine metagenome</name>
    <dbReference type="NCBI Taxonomy" id="408172"/>
    <lineage>
        <taxon>unclassified sequences</taxon>
        <taxon>metagenomes</taxon>
        <taxon>ecological metagenomes</taxon>
    </lineage>
</organism>
<dbReference type="EMBL" id="UINC01051386">
    <property type="protein sequence ID" value="SVB65488.1"/>
    <property type="molecule type" value="Genomic_DNA"/>
</dbReference>
<dbReference type="SUPFAM" id="SSF54909">
    <property type="entry name" value="Dimeric alpha+beta barrel"/>
    <property type="match status" value="1"/>
</dbReference>
<evidence type="ECO:0000313" key="2">
    <source>
        <dbReference type="EMBL" id="SVB65488.1"/>
    </source>
</evidence>
<name>A0A382FQY7_9ZZZZ</name>
<dbReference type="AlphaFoldDB" id="A0A382FQY7"/>
<reference evidence="2" key="1">
    <citation type="submission" date="2018-05" db="EMBL/GenBank/DDBJ databases">
        <authorList>
            <person name="Lanie J.A."/>
            <person name="Ng W.-L."/>
            <person name="Kazmierczak K.M."/>
            <person name="Andrzejewski T.M."/>
            <person name="Davidsen T.M."/>
            <person name="Wayne K.J."/>
            <person name="Tettelin H."/>
            <person name="Glass J.I."/>
            <person name="Rusch D."/>
            <person name="Podicherti R."/>
            <person name="Tsui H.-C.T."/>
            <person name="Winkler M.E."/>
        </authorList>
    </citation>
    <scope>NUCLEOTIDE SEQUENCE</scope>
</reference>